<keyword evidence="3" id="KW-0732">Signal</keyword>
<evidence type="ECO:0000256" key="1">
    <source>
        <dbReference type="ARBA" id="ARBA00004196"/>
    </source>
</evidence>
<comment type="subcellular location">
    <subcellularLocation>
        <location evidence="1">Cell envelope</location>
    </subcellularLocation>
</comment>
<evidence type="ECO:0000256" key="3">
    <source>
        <dbReference type="ARBA" id="ARBA00022729"/>
    </source>
</evidence>
<protein>
    <submittedName>
        <fullName evidence="5">Glycerol-3-phosphate ABC transporter periplasmic substrate-binding protein</fullName>
    </submittedName>
</protein>
<proteinExistence type="predicted"/>
<dbReference type="PANTHER" id="PTHR43649">
    <property type="entry name" value="ARABINOSE-BINDING PROTEIN-RELATED"/>
    <property type="match status" value="1"/>
</dbReference>
<dbReference type="PANTHER" id="PTHR43649:SF31">
    <property type="entry name" value="SN-GLYCEROL-3-PHOSPHATE-BINDING PERIPLASMIC PROTEIN UGPB"/>
    <property type="match status" value="1"/>
</dbReference>
<gene>
    <name evidence="5" type="ORF">C440_06437</name>
</gene>
<dbReference type="Pfam" id="PF13416">
    <property type="entry name" value="SBP_bac_8"/>
    <property type="match status" value="1"/>
</dbReference>
<organism evidence="5 6">
    <name type="scientific">Haloferax mucosum ATCC BAA-1512</name>
    <dbReference type="NCBI Taxonomy" id="662479"/>
    <lineage>
        <taxon>Archaea</taxon>
        <taxon>Methanobacteriati</taxon>
        <taxon>Methanobacteriota</taxon>
        <taxon>Stenosarchaea group</taxon>
        <taxon>Halobacteria</taxon>
        <taxon>Halobacteriales</taxon>
        <taxon>Haloferacaceae</taxon>
        <taxon>Haloferax</taxon>
    </lineage>
</organism>
<feature type="compositionally biased region" description="Low complexity" evidence="4">
    <location>
        <begin position="34"/>
        <end position="43"/>
    </location>
</feature>
<comment type="caution">
    <text evidence="5">The sequence shown here is derived from an EMBL/GenBank/DDBJ whole genome shotgun (WGS) entry which is preliminary data.</text>
</comment>
<dbReference type="InterPro" id="IPR006059">
    <property type="entry name" value="SBP"/>
</dbReference>
<accession>M0IGL1</accession>
<dbReference type="Gene3D" id="3.40.190.10">
    <property type="entry name" value="Periplasmic binding protein-like II"/>
    <property type="match status" value="2"/>
</dbReference>
<dbReference type="PROSITE" id="PS51257">
    <property type="entry name" value="PROKAR_LIPOPROTEIN"/>
    <property type="match status" value="1"/>
</dbReference>
<dbReference type="EMBL" id="AOLN01000010">
    <property type="protein sequence ID" value="ELZ95906.1"/>
    <property type="molecule type" value="Genomic_DNA"/>
</dbReference>
<dbReference type="PATRIC" id="fig|662479.7.peg.1299"/>
<name>M0IGL1_9EURY</name>
<evidence type="ECO:0000256" key="2">
    <source>
        <dbReference type="ARBA" id="ARBA00022448"/>
    </source>
</evidence>
<evidence type="ECO:0000313" key="6">
    <source>
        <dbReference type="Proteomes" id="UP000011550"/>
    </source>
</evidence>
<dbReference type="AlphaFoldDB" id="M0IGL1"/>
<feature type="compositionally biased region" description="Low complexity" evidence="4">
    <location>
        <begin position="53"/>
        <end position="63"/>
    </location>
</feature>
<sequence>MTGRCRMTNRNTRRTFIRTVGAAGIAGLAGCSQGGQEQTQDSGGESGSGGSTETGTTAGSGSSGTTTIKFWHAMGGDIGKLIDSLANEFEQQADGISVEATQKGSYRETLNATTSAVQAGNPPAISQIFEIGTQLAIDSGVFAPIEDIIPEDKVDFDNYLDSVLNYYRIDGKLHSMPFNSSNAIFYYNKNAFEEAGLDPESPPTTYQGVMDASIELTDAGVVDKGTTWPNHSWFVEQWFAEQNQPFVNNNNGRDGRATEAHFESDASKNIFDWWTDLYEKGQYLNPGIEAWSEAQQAFLTQKTGMLGYSTSSIAPMTDGAKKNGFELGTMRLPTPGGKRQGVVIGGASLWAPKSVSDEKKAAAGEFLAWLTKPEQQKRWHTNTGYFPVRKEAISQLEDDGFYEENPNFRTAIDQLRETKDSPATRGALMGTFTKVRTTVEEGYVNMIQNSNQSVSDGLATIDSQVEDALTSYNKKVN</sequence>
<keyword evidence="2" id="KW-0813">Transport</keyword>
<dbReference type="CDD" id="cd14748">
    <property type="entry name" value="PBP2_UgpB"/>
    <property type="match status" value="1"/>
</dbReference>
<evidence type="ECO:0000256" key="4">
    <source>
        <dbReference type="SAM" id="MobiDB-lite"/>
    </source>
</evidence>
<feature type="region of interest" description="Disordered" evidence="4">
    <location>
        <begin position="31"/>
        <end position="63"/>
    </location>
</feature>
<keyword evidence="6" id="KW-1185">Reference proteome</keyword>
<dbReference type="SUPFAM" id="SSF53850">
    <property type="entry name" value="Periplasmic binding protein-like II"/>
    <property type="match status" value="1"/>
</dbReference>
<dbReference type="InterPro" id="IPR050490">
    <property type="entry name" value="Bact_solute-bd_prot1"/>
</dbReference>
<evidence type="ECO:0000313" key="5">
    <source>
        <dbReference type="EMBL" id="ELZ95906.1"/>
    </source>
</evidence>
<reference evidence="5 6" key="1">
    <citation type="journal article" date="2014" name="PLoS Genet.">
        <title>Phylogenetically driven sequencing of extremely halophilic archaea reveals strategies for static and dynamic osmo-response.</title>
        <authorList>
            <person name="Becker E.A."/>
            <person name="Seitzer P.M."/>
            <person name="Tritt A."/>
            <person name="Larsen D."/>
            <person name="Krusor M."/>
            <person name="Yao A.I."/>
            <person name="Wu D."/>
            <person name="Madern D."/>
            <person name="Eisen J.A."/>
            <person name="Darling A.E."/>
            <person name="Facciotti M.T."/>
        </authorList>
    </citation>
    <scope>NUCLEOTIDE SEQUENCE [LARGE SCALE GENOMIC DNA]</scope>
    <source>
        <strain evidence="5 6">ATCC BAA-1512</strain>
    </source>
</reference>
<dbReference type="STRING" id="662479.C440_06437"/>
<dbReference type="Proteomes" id="UP000011550">
    <property type="component" value="Unassembled WGS sequence"/>
</dbReference>